<keyword evidence="7" id="KW-0812">Transmembrane</keyword>
<dbReference type="Proteomes" id="UP000269265">
    <property type="component" value="Unassembled WGS sequence"/>
</dbReference>
<keyword evidence="4 5" id="KW-0067">ATP-binding</keyword>
<dbReference type="GO" id="GO:0005524">
    <property type="term" value="F:ATP binding"/>
    <property type="evidence" value="ECO:0007669"/>
    <property type="project" value="UniProtKB-UniRule"/>
</dbReference>
<organism evidence="9 10">
    <name type="scientific">Aquabacterium soli</name>
    <dbReference type="NCBI Taxonomy" id="2493092"/>
    <lineage>
        <taxon>Bacteria</taxon>
        <taxon>Pseudomonadati</taxon>
        <taxon>Pseudomonadota</taxon>
        <taxon>Betaproteobacteria</taxon>
        <taxon>Burkholderiales</taxon>
        <taxon>Aquabacterium</taxon>
    </lineage>
</organism>
<dbReference type="GO" id="GO:0004713">
    <property type="term" value="F:protein tyrosine kinase activity"/>
    <property type="evidence" value="ECO:0007669"/>
    <property type="project" value="InterPro"/>
</dbReference>
<feature type="binding site" evidence="5">
    <location>
        <position position="77"/>
    </location>
    <ligand>
        <name>ATP</name>
        <dbReference type="ChEBI" id="CHEBI:30616"/>
    </ligand>
</feature>
<evidence type="ECO:0000313" key="10">
    <source>
        <dbReference type="Proteomes" id="UP000269265"/>
    </source>
</evidence>
<dbReference type="Pfam" id="PF00069">
    <property type="entry name" value="Pkinase"/>
    <property type="match status" value="1"/>
</dbReference>
<proteinExistence type="predicted"/>
<evidence type="ECO:0000256" key="6">
    <source>
        <dbReference type="SAM" id="MobiDB-lite"/>
    </source>
</evidence>
<keyword evidence="3 9" id="KW-0418">Kinase</keyword>
<keyword evidence="2 5" id="KW-0547">Nucleotide-binding</keyword>
<evidence type="ECO:0000256" key="5">
    <source>
        <dbReference type="PROSITE-ProRule" id="PRU10141"/>
    </source>
</evidence>
<dbReference type="InterPro" id="IPR000719">
    <property type="entry name" value="Prot_kinase_dom"/>
</dbReference>
<dbReference type="GO" id="GO:0004674">
    <property type="term" value="F:protein serine/threonine kinase activity"/>
    <property type="evidence" value="ECO:0007669"/>
    <property type="project" value="UniProtKB-KW"/>
</dbReference>
<evidence type="ECO:0000256" key="4">
    <source>
        <dbReference type="ARBA" id="ARBA00022840"/>
    </source>
</evidence>
<reference evidence="9 10" key="1">
    <citation type="submission" date="2018-12" db="EMBL/GenBank/DDBJ databases">
        <title>The whole draft genome of Aquabacterium sp. SJQ9.</title>
        <authorList>
            <person name="Sun L."/>
            <person name="Gao X."/>
            <person name="Chen W."/>
            <person name="Huang K."/>
        </authorList>
    </citation>
    <scope>NUCLEOTIDE SEQUENCE [LARGE SCALE GENOMIC DNA]</scope>
    <source>
        <strain evidence="9 10">SJQ9</strain>
    </source>
</reference>
<sequence>MSPPRPHEDDDGATTIRTGPSSGLNSDFVTSSMYIGDSLPEGLRLGEYEILSVIGEGGFGIVYLAYDHFLQRQVALKEYMPSSLAGRSRMGLEVTIKSERHRDTFAAGLKSFINEARLLAQFDHRALVKVYRFWEGNGTAYMVMPYVVGPTLKAALAEMPCAPSEAWLRDQVLTPLMEALALLHKASCLHRDIAPDNILLTETGPMLLDFGAARKVIGDLNQTLTVVLKPGYAPIEQYGEVPALTQGPWTDVYALGGVVRYAITGKVPVSATTRLVQDTMVPMAQLAAGQYSDAFLQAVDGALAVRPVDRPQDMEQLAARLGAPEASGPGATTGAELPGAVGIAPSSVLPAKGRPQPVTPAHPTTVAKAPVTRAGSVTSPSTVPPEAATRPWPATAEPSAVVTPPTARTGRPLGLWLGGLLIAVAAVVAWLVFKPAATGSSSLPTPAPAEVSPRAPDAVAASGATPAATTQTPPVSPPQATPAEPAVVTPQPTAAAVAPTETAAAPKPVPAPTPRPAQRSATTPVAVTEAPTAQPPVLAPPVRPSPPGGDRASRCSDLLQKASLEPLTASETSFLKTECR</sequence>
<feature type="transmembrane region" description="Helical" evidence="7">
    <location>
        <begin position="413"/>
        <end position="433"/>
    </location>
</feature>
<dbReference type="InterPro" id="IPR011009">
    <property type="entry name" value="Kinase-like_dom_sf"/>
</dbReference>
<keyword evidence="9" id="KW-0723">Serine/threonine-protein kinase</keyword>
<dbReference type="PANTHER" id="PTHR43289:SF34">
    <property type="entry name" value="SERINE_THREONINE-PROTEIN KINASE YBDM-RELATED"/>
    <property type="match status" value="1"/>
</dbReference>
<evidence type="ECO:0000256" key="2">
    <source>
        <dbReference type="ARBA" id="ARBA00022741"/>
    </source>
</evidence>
<protein>
    <submittedName>
        <fullName evidence="9">Serine/threonine protein kinase</fullName>
    </submittedName>
</protein>
<dbReference type="InterPro" id="IPR020635">
    <property type="entry name" value="Tyr_kinase_cat_dom"/>
</dbReference>
<feature type="compositionally biased region" description="Low complexity" evidence="6">
    <location>
        <begin position="521"/>
        <end position="532"/>
    </location>
</feature>
<dbReference type="Gene3D" id="3.30.200.20">
    <property type="entry name" value="Phosphorylase Kinase, domain 1"/>
    <property type="match status" value="1"/>
</dbReference>
<dbReference type="SUPFAM" id="SSF56112">
    <property type="entry name" value="Protein kinase-like (PK-like)"/>
    <property type="match status" value="1"/>
</dbReference>
<feature type="domain" description="Protein kinase" evidence="8">
    <location>
        <begin position="48"/>
        <end position="326"/>
    </location>
</feature>
<dbReference type="RefSeq" id="WP_125243152.1">
    <property type="nucleotide sequence ID" value="NZ_RSED01000007.1"/>
</dbReference>
<comment type="caution">
    <text evidence="9">The sequence shown here is derived from an EMBL/GenBank/DDBJ whole genome shotgun (WGS) entry which is preliminary data.</text>
</comment>
<evidence type="ECO:0000256" key="1">
    <source>
        <dbReference type="ARBA" id="ARBA00022679"/>
    </source>
</evidence>
<dbReference type="EMBL" id="RSED01000007">
    <property type="protein sequence ID" value="RRS04246.1"/>
    <property type="molecule type" value="Genomic_DNA"/>
</dbReference>
<dbReference type="PROSITE" id="PS00107">
    <property type="entry name" value="PROTEIN_KINASE_ATP"/>
    <property type="match status" value="1"/>
</dbReference>
<keyword evidence="1" id="KW-0808">Transferase</keyword>
<gene>
    <name evidence="9" type="ORF">EIP75_10100</name>
</gene>
<dbReference type="InterPro" id="IPR008266">
    <property type="entry name" value="Tyr_kinase_AS"/>
</dbReference>
<feature type="region of interest" description="Disordered" evidence="6">
    <location>
        <begin position="1"/>
        <end position="24"/>
    </location>
</feature>
<evidence type="ECO:0000256" key="7">
    <source>
        <dbReference type="SAM" id="Phobius"/>
    </source>
</evidence>
<dbReference type="PROSITE" id="PS50011">
    <property type="entry name" value="PROTEIN_KINASE_DOM"/>
    <property type="match status" value="1"/>
</dbReference>
<evidence type="ECO:0000259" key="8">
    <source>
        <dbReference type="PROSITE" id="PS50011"/>
    </source>
</evidence>
<feature type="region of interest" description="Disordered" evidence="6">
    <location>
        <begin position="438"/>
        <end position="554"/>
    </location>
</feature>
<dbReference type="PROSITE" id="PS00109">
    <property type="entry name" value="PROTEIN_KINASE_TYR"/>
    <property type="match status" value="1"/>
</dbReference>
<dbReference type="OrthoDB" id="9801841at2"/>
<feature type="compositionally biased region" description="Low complexity" evidence="6">
    <location>
        <begin position="481"/>
        <end position="506"/>
    </location>
</feature>
<keyword evidence="7" id="KW-0472">Membrane</keyword>
<keyword evidence="10" id="KW-1185">Reference proteome</keyword>
<name>A0A3R8TT50_9BURK</name>
<evidence type="ECO:0000256" key="3">
    <source>
        <dbReference type="ARBA" id="ARBA00022777"/>
    </source>
</evidence>
<dbReference type="PANTHER" id="PTHR43289">
    <property type="entry name" value="MITOGEN-ACTIVATED PROTEIN KINASE KINASE KINASE 20-RELATED"/>
    <property type="match status" value="1"/>
</dbReference>
<feature type="region of interest" description="Disordered" evidence="6">
    <location>
        <begin position="348"/>
        <end position="407"/>
    </location>
</feature>
<feature type="compositionally biased region" description="Polar residues" evidence="6">
    <location>
        <begin position="15"/>
        <end position="24"/>
    </location>
</feature>
<evidence type="ECO:0000313" key="9">
    <source>
        <dbReference type="EMBL" id="RRS04246.1"/>
    </source>
</evidence>
<dbReference type="CDD" id="cd14014">
    <property type="entry name" value="STKc_PknB_like"/>
    <property type="match status" value="1"/>
</dbReference>
<feature type="compositionally biased region" description="Pro residues" evidence="6">
    <location>
        <begin position="533"/>
        <end position="547"/>
    </location>
</feature>
<dbReference type="SMART" id="SM00219">
    <property type="entry name" value="TyrKc"/>
    <property type="match status" value="1"/>
</dbReference>
<feature type="compositionally biased region" description="Low complexity" evidence="6">
    <location>
        <begin position="455"/>
        <end position="473"/>
    </location>
</feature>
<keyword evidence="7" id="KW-1133">Transmembrane helix</keyword>
<dbReference type="InterPro" id="IPR017441">
    <property type="entry name" value="Protein_kinase_ATP_BS"/>
</dbReference>
<accession>A0A3R8TT50</accession>
<dbReference type="AlphaFoldDB" id="A0A3R8TT50"/>
<dbReference type="Gene3D" id="1.10.510.10">
    <property type="entry name" value="Transferase(Phosphotransferase) domain 1"/>
    <property type="match status" value="1"/>
</dbReference>